<dbReference type="InterPro" id="IPR038535">
    <property type="entry name" value="CNOT1_TTP_bind_sf"/>
</dbReference>
<dbReference type="Gene3D" id="1.25.40.180">
    <property type="match status" value="1"/>
</dbReference>
<comment type="subcellular location">
    <subcellularLocation>
        <location evidence="1">Nucleus</location>
    </subcellularLocation>
</comment>
<dbReference type="PANTHER" id="PTHR13162:SF8">
    <property type="entry name" value="CCR4-NOT TRANSCRIPTION COMPLEX SUBUNIT 1"/>
    <property type="match status" value="1"/>
</dbReference>
<evidence type="ECO:0000256" key="5">
    <source>
        <dbReference type="ARBA" id="ARBA00023242"/>
    </source>
</evidence>
<sequence length="1612" mass="180190">MGFNLSFQVEKHIRNLIQECNDSNFASVLHELCQYTEYGNEGSIFLLQTCLDQINLHAENVQTIPMKAAIVSSVLKFLMLKPNFSTVFCESLRNTWSQSDDMFLENLLKDLNLSVSEKIAISLALTDSQISEFRIRGENFFIDLIKQFCEEPYQFTSHEKIQDIITFLSKSEGLVKYVDVFTHKLSSLEKNDRLDFTFFSTFSNDLSYDSPNFLCRHLELFEECSQCNLDSVIPVKEVTSDMAEIIGELGYGFTIDSERCMGIMSFFSPLTESTIAKLLGTIGCTHVYPEDNLNIYSTFSSLFDFGTIADGTRPTSWNIDVLVESIKKLAPETNWERVVGNLDYESFYVPDENSFSFFMSIYSKLCQDPFPLHVVCGYTWKNTKGQLSFLRHAVCAPPTVFSFAHAEKKLPKIESINYPNGHGNQAWLSLDLVNVLCELAERGHSNVVREILEYPRIQCPDLLLIGLSHSDTEYNLLQYELCTTLLSDVIKNTMKSGLINHIWSAKQNLVLHGFIHTHSTDPGSIMKVFDICLELQILDRVLESTPFSFSIKLAALASQNELIDLVQWLNENFNKHKDTFSEFLRDNLANPTNGVSPVPSECSLECVNITQDSFQKVLKVLQVHLGQITSPQLSEDVKVFCSSLLSPGKQSIGAVEMASSESSSDDVDTEANTYFHQMFSGQLTVDTMIQKLALFKEYADDNREKRIFDCMIANLFEEYKFFPKYPDRQLKIAAVLFGSLIKNQLVTHLTLGIALRCVLDALRKSLDSKMFLFGAKALEQFRDRLVEWPQYCNHILQISHLRSTHAELVSFIEKALARISSSQSESNNLSVRHHQSPTLTSIENTEILQPVLPPSSYQTQPLNQALGDDRVKTTALVNNTKLATSLPSFSSPSVTYGDLVTSQKIMPPMAPAAASPSPGFLRSSVGATQTGVQRQPTHNTGFGSAINIETLVAAAESRDTQIEAPSSEIHDKILFIINNISMTNIDTKAKEINDVLNDLYYPWFAQHMVMKRASIEPNFHDLYLKFLDTINSRLLNKEILKATYENCKALLLSNRVKSSSEERSLLKNLGSWLGKCTIGRNQALRAREIDPKVLIIEAYEKGLMIAVVPFTSKILESCQFSLAYQPPNPWTMAILGLLNEIYNLPYLKMNLKFDIEVLFKNLHVDFKDVQPTSLLKDRVREIDGNPDFSTKDISTSQAPVVSESNARVMSPMNQFELQNQYTGSLHNASNMLVEDEKLNSLGIPERIPTGQAHPQAPSPTSSFTANQVLTDVISHIVINPKLIQMGFQPHLQRAIPLAVDRAVADIITAVVTRSVTISLQTTKELIQKDYSLETDDGRIRSAAKLMVSSLAGSLAHVTCKEPLRVSLSTHLRNILQGVLNSIGDLLEQAIHIITNDNLDLGCAMVEQAATDKALQSIDGEISPFLSFTKKQREGCSSPYFDVNVYAQGSFACVPESLRAKPGRLSSSQQRVYEEFVKYPWNNQSSQIPSVVPVIGQINSSSISSTPRSGQLNPGIYKMPSTSSGFVGVSQSYEFPPDAVDPNSIKMLSNSTAQSGVSDASIQHVPEIVPVVSSYSSTSTELLLTDQSILPKVYNLNFCNANTFFFANIESFH</sequence>
<evidence type="ECO:0000256" key="4">
    <source>
        <dbReference type="ARBA" id="ARBA00023163"/>
    </source>
</evidence>
<evidence type="ECO:0000259" key="8">
    <source>
        <dbReference type="Pfam" id="PF16415"/>
    </source>
</evidence>
<dbReference type="GO" id="GO:0005634">
    <property type="term" value="C:nucleus"/>
    <property type="evidence" value="ECO:0007669"/>
    <property type="project" value="UniProtKB-SubCell"/>
</dbReference>
<evidence type="ECO:0000256" key="3">
    <source>
        <dbReference type="ARBA" id="ARBA00023015"/>
    </source>
</evidence>
<keyword evidence="2" id="KW-0678">Repressor</keyword>
<dbReference type="InterPro" id="IPR024557">
    <property type="entry name" value="CNOT1_dom_4"/>
</dbReference>
<dbReference type="OrthoDB" id="1933107at2759"/>
<reference evidence="12" key="1">
    <citation type="journal article" date="2016" name="Nature">
        <title>The genome of the seagrass Zostera marina reveals angiosperm adaptation to the sea.</title>
        <authorList>
            <person name="Olsen J.L."/>
            <person name="Rouze P."/>
            <person name="Verhelst B."/>
            <person name="Lin Y.-C."/>
            <person name="Bayer T."/>
            <person name="Collen J."/>
            <person name="Dattolo E."/>
            <person name="De Paoli E."/>
            <person name="Dittami S."/>
            <person name="Maumus F."/>
            <person name="Michel G."/>
            <person name="Kersting A."/>
            <person name="Lauritano C."/>
            <person name="Lohaus R."/>
            <person name="Toepel M."/>
            <person name="Tonon T."/>
            <person name="Vanneste K."/>
            <person name="Amirebrahimi M."/>
            <person name="Brakel J."/>
            <person name="Bostroem C."/>
            <person name="Chovatia M."/>
            <person name="Grimwood J."/>
            <person name="Jenkins J.W."/>
            <person name="Jueterbock A."/>
            <person name="Mraz A."/>
            <person name="Stam W.T."/>
            <person name="Tice H."/>
            <person name="Bornberg-Bauer E."/>
            <person name="Green P.J."/>
            <person name="Pearson G.A."/>
            <person name="Procaccini G."/>
            <person name="Duarte C.M."/>
            <person name="Schmutz J."/>
            <person name="Reusch T.B.H."/>
            <person name="Van de Peer Y."/>
        </authorList>
    </citation>
    <scope>NUCLEOTIDE SEQUENCE [LARGE SCALE GENOMIC DNA]</scope>
    <source>
        <strain evidence="12">cv. Finnish</strain>
    </source>
</reference>
<dbReference type="InterPro" id="IPR040398">
    <property type="entry name" value="Not1"/>
</dbReference>
<organism evidence="11 12">
    <name type="scientific">Zostera marina</name>
    <name type="common">Eelgrass</name>
    <dbReference type="NCBI Taxonomy" id="29655"/>
    <lineage>
        <taxon>Eukaryota</taxon>
        <taxon>Viridiplantae</taxon>
        <taxon>Streptophyta</taxon>
        <taxon>Embryophyta</taxon>
        <taxon>Tracheophyta</taxon>
        <taxon>Spermatophyta</taxon>
        <taxon>Magnoliopsida</taxon>
        <taxon>Liliopsida</taxon>
        <taxon>Zosteraceae</taxon>
        <taxon>Zostera</taxon>
    </lineage>
</organism>
<dbReference type="GO" id="GO:0030015">
    <property type="term" value="C:CCR4-NOT core complex"/>
    <property type="evidence" value="ECO:0007669"/>
    <property type="project" value="InterPro"/>
</dbReference>
<name>A0A0K9NM76_ZOSMR</name>
<dbReference type="Pfam" id="PF12842">
    <property type="entry name" value="DUF3819"/>
    <property type="match status" value="1"/>
</dbReference>
<feature type="domain" description="CCR4-NOT transcription complex subunit 1 HEAT repeat" evidence="10">
    <location>
        <begin position="480"/>
        <end position="588"/>
    </location>
</feature>
<dbReference type="FunFam" id="1.25.40.180:FF:000012">
    <property type="entry name" value="Ccr4-Not transcription complex subunit"/>
    <property type="match status" value="1"/>
</dbReference>
<accession>A0A0K9NM76</accession>
<dbReference type="STRING" id="29655.A0A0K9NM76"/>
<keyword evidence="4" id="KW-0804">Transcription</keyword>
<dbReference type="GO" id="GO:0017148">
    <property type="term" value="P:negative regulation of translation"/>
    <property type="evidence" value="ECO:0007669"/>
    <property type="project" value="InterPro"/>
</dbReference>
<dbReference type="Pfam" id="PF16418">
    <property type="entry name" value="CNOT1_HEAT"/>
    <property type="match status" value="1"/>
</dbReference>
<evidence type="ECO:0000313" key="11">
    <source>
        <dbReference type="EMBL" id="KMZ57698.1"/>
    </source>
</evidence>
<comment type="caution">
    <text evidence="11">The sequence shown here is derived from an EMBL/GenBank/DDBJ whole genome shotgun (WGS) entry which is preliminary data.</text>
</comment>
<dbReference type="InterPro" id="IPR032194">
    <property type="entry name" value="CNOT1_HEAT"/>
</dbReference>
<feature type="region of interest" description="Disordered" evidence="6">
    <location>
        <begin position="1244"/>
        <end position="1263"/>
    </location>
</feature>
<dbReference type="Pfam" id="PF16415">
    <property type="entry name" value="CNOT1_CAF1_bind"/>
    <property type="match status" value="1"/>
</dbReference>
<feature type="domain" description="CCR4-NOT transcription complex subunit 1 TTP binding" evidence="9">
    <location>
        <begin position="651"/>
        <end position="821"/>
    </location>
</feature>
<dbReference type="InterPro" id="IPR032193">
    <property type="entry name" value="CNOT1_TTP_bind"/>
</dbReference>
<dbReference type="Gene3D" id="1.25.40.840">
    <property type="entry name" value="CCR4-NOT transcription complex subunit 1 TTP binding domain"/>
    <property type="match status" value="1"/>
</dbReference>
<protein>
    <recommendedName>
        <fullName evidence="13">CCR4-NOT transcription complex subunit 1</fullName>
    </recommendedName>
</protein>
<dbReference type="EMBL" id="LFYR01002027">
    <property type="protein sequence ID" value="KMZ57698.1"/>
    <property type="molecule type" value="Genomic_DNA"/>
</dbReference>
<evidence type="ECO:0000256" key="2">
    <source>
        <dbReference type="ARBA" id="ARBA00022491"/>
    </source>
</evidence>
<evidence type="ECO:0000259" key="9">
    <source>
        <dbReference type="Pfam" id="PF16417"/>
    </source>
</evidence>
<evidence type="ECO:0000259" key="10">
    <source>
        <dbReference type="Pfam" id="PF16418"/>
    </source>
</evidence>
<gene>
    <name evidence="11" type="ORF">ZOSMA_82G00100</name>
</gene>
<evidence type="ECO:0000256" key="6">
    <source>
        <dbReference type="SAM" id="MobiDB-lite"/>
    </source>
</evidence>
<dbReference type="Proteomes" id="UP000036987">
    <property type="component" value="Unassembled WGS sequence"/>
</dbReference>
<feature type="domain" description="CCR4-NOT transcription complex subunit 1" evidence="7">
    <location>
        <begin position="1289"/>
        <end position="1426"/>
    </location>
</feature>
<dbReference type="OMA" id="IESITHT"/>
<feature type="domain" description="CCR4-NOT transcription complex subunit 1 CAF1-binding" evidence="8">
    <location>
        <begin position="962"/>
        <end position="1180"/>
    </location>
</feature>
<dbReference type="Pfam" id="PF16417">
    <property type="entry name" value="CNOT1_TTP_bind"/>
    <property type="match status" value="1"/>
</dbReference>
<dbReference type="GO" id="GO:0000289">
    <property type="term" value="P:nuclear-transcribed mRNA poly(A) tail shortening"/>
    <property type="evidence" value="ECO:0007669"/>
    <property type="project" value="UniProtKB-ARBA"/>
</dbReference>
<keyword evidence="12" id="KW-1185">Reference proteome</keyword>
<dbReference type="InterPro" id="IPR032191">
    <property type="entry name" value="CNOT1_CAF1_bind"/>
</dbReference>
<evidence type="ECO:0000313" key="12">
    <source>
        <dbReference type="Proteomes" id="UP000036987"/>
    </source>
</evidence>
<evidence type="ECO:0000259" key="7">
    <source>
        <dbReference type="Pfam" id="PF12842"/>
    </source>
</evidence>
<dbReference type="FunFam" id="1.25.40.840:FF:000003">
    <property type="entry name" value="Transcription regulator"/>
    <property type="match status" value="1"/>
</dbReference>
<evidence type="ECO:0000256" key="1">
    <source>
        <dbReference type="ARBA" id="ARBA00004123"/>
    </source>
</evidence>
<dbReference type="PANTHER" id="PTHR13162">
    <property type="entry name" value="CCR4-NOT TRANSCRIPTION COMPLEX"/>
    <property type="match status" value="1"/>
</dbReference>
<proteinExistence type="predicted"/>
<keyword evidence="5" id="KW-0539">Nucleus</keyword>
<evidence type="ECO:0008006" key="13">
    <source>
        <dbReference type="Google" id="ProtNLM"/>
    </source>
</evidence>
<keyword evidence="3" id="KW-0805">Transcription regulation</keyword>